<dbReference type="Proteomes" id="UP000010164">
    <property type="component" value="Unassembled WGS sequence"/>
</dbReference>
<comment type="caution">
    <text evidence="1">The sequence shown here is derived from an EMBL/GenBank/DDBJ whole genome shotgun (WGS) entry which is preliminary data.</text>
</comment>
<dbReference type="STRING" id="1177179.A11A3_00275"/>
<dbReference type="EMBL" id="AMRJ01000001">
    <property type="protein sequence ID" value="EKF75883.1"/>
    <property type="molecule type" value="Genomic_DNA"/>
</dbReference>
<name>L0WGD0_9GAMM</name>
<evidence type="ECO:0000313" key="2">
    <source>
        <dbReference type="Proteomes" id="UP000010164"/>
    </source>
</evidence>
<accession>L0WGD0</accession>
<organism evidence="1 2">
    <name type="scientific">Alcanivorax hongdengensis A-11-3</name>
    <dbReference type="NCBI Taxonomy" id="1177179"/>
    <lineage>
        <taxon>Bacteria</taxon>
        <taxon>Pseudomonadati</taxon>
        <taxon>Pseudomonadota</taxon>
        <taxon>Gammaproteobacteria</taxon>
        <taxon>Oceanospirillales</taxon>
        <taxon>Alcanivoracaceae</taxon>
        <taxon>Alcanivorax</taxon>
    </lineage>
</organism>
<proteinExistence type="predicted"/>
<evidence type="ECO:0000313" key="1">
    <source>
        <dbReference type="EMBL" id="EKF75883.1"/>
    </source>
</evidence>
<dbReference type="AlphaFoldDB" id="L0WGD0"/>
<protein>
    <submittedName>
        <fullName evidence="1">Uncharacterized protein</fullName>
    </submittedName>
</protein>
<sequence>MGLVLVMLAYGGYWRRTEDGRGLLLFWQRRLALSSTEFRIQRAGLALLWLAVALRFAQAFWHW</sequence>
<keyword evidence="2" id="KW-1185">Reference proteome</keyword>
<reference evidence="1 2" key="1">
    <citation type="journal article" date="2012" name="J. Bacteriol.">
        <title>Genome Sequence of the Alkane-Degrading Bacterium Alcanivorax hongdengensis Type Strain A-11-3.</title>
        <authorList>
            <person name="Lai Q."/>
            <person name="Shao Z."/>
        </authorList>
    </citation>
    <scope>NUCLEOTIDE SEQUENCE [LARGE SCALE GENOMIC DNA]</scope>
    <source>
        <strain evidence="1 2">A-11-3</strain>
    </source>
</reference>
<dbReference type="PATRIC" id="fig|1177179.3.peg.55"/>
<gene>
    <name evidence="1" type="ORF">A11A3_00275</name>
</gene>
<dbReference type="eggNOG" id="ENOG5033E36">
    <property type="taxonomic scope" value="Bacteria"/>
</dbReference>